<gene>
    <name evidence="1" type="ORF">H6F41_06040</name>
</gene>
<dbReference type="EMBL" id="JACJQB010000007">
    <property type="protein sequence ID" value="MBD2187703.1"/>
    <property type="molecule type" value="Genomic_DNA"/>
</dbReference>
<proteinExistence type="predicted"/>
<dbReference type="Proteomes" id="UP000642094">
    <property type="component" value="Unassembled WGS sequence"/>
</dbReference>
<name>A0ABR7ZUN4_9CYAN</name>
<dbReference type="RefSeq" id="WP_190402565.1">
    <property type="nucleotide sequence ID" value="NZ_JACJQB010000007.1"/>
</dbReference>
<accession>A0ABR7ZUN4</accession>
<reference evidence="1 2" key="1">
    <citation type="journal article" date="2020" name="ISME J.">
        <title>Comparative genomics reveals insights into cyanobacterial evolution and habitat adaptation.</title>
        <authorList>
            <person name="Chen M.Y."/>
            <person name="Teng W.K."/>
            <person name="Zhao L."/>
            <person name="Hu C.X."/>
            <person name="Zhou Y.K."/>
            <person name="Han B.P."/>
            <person name="Song L.R."/>
            <person name="Shu W.S."/>
        </authorList>
    </citation>
    <scope>NUCLEOTIDE SEQUENCE [LARGE SCALE GENOMIC DNA]</scope>
    <source>
        <strain evidence="1 2">FACHB-723</strain>
    </source>
</reference>
<sequence>MSYFYNHQYNYQAKLSKEDFKESTEKIIDKAQKNIYRFFSEIIRTHQAEEILNQFERLFINYVVIDDDTVYSSLGEIILYDKEEEFKYTLIRCCYILNNNWSIRGNVNACQKLVNLFLSNSIGVATQIHKLKKLRIWLQRFVNSEEYQNLRSLSVGTTVVRQDHHTWIERFSSYLLISECADSSKPLEYRQQAELLSIRLKKQFKFELAMYTAKIGSKVGANSQNQKNPTSLGDGVLLLIKQVLNKQGNQSFRKLAQAFYKEICHVTFGEFKERLLLYLGISPDNLDIPEVVRISVSQRLQVFHAHQDHELMTLTLLHITCNRIFQYLLLNKHRQPSGLLRLAIESNHLLTLAILLLKVVLIFPNIRFYLENYIAELIRFYSNYNEIECRSFINFLDILNVTLAIFDEDTDYNLVKMNNDSDAELTDLNSDNYRVFSQSKKEINIGINLVNQTTVIEDQSQAS</sequence>
<keyword evidence="2" id="KW-1185">Reference proteome</keyword>
<evidence type="ECO:0000313" key="1">
    <source>
        <dbReference type="EMBL" id="MBD2187703.1"/>
    </source>
</evidence>
<organism evidence="1 2">
    <name type="scientific">Pseudanabaena mucicola FACHB-723</name>
    <dbReference type="NCBI Taxonomy" id="2692860"/>
    <lineage>
        <taxon>Bacteria</taxon>
        <taxon>Bacillati</taxon>
        <taxon>Cyanobacteriota</taxon>
        <taxon>Cyanophyceae</taxon>
        <taxon>Pseudanabaenales</taxon>
        <taxon>Pseudanabaenaceae</taxon>
        <taxon>Pseudanabaena</taxon>
    </lineage>
</organism>
<comment type="caution">
    <text evidence="1">The sequence shown here is derived from an EMBL/GenBank/DDBJ whole genome shotgun (WGS) entry which is preliminary data.</text>
</comment>
<evidence type="ECO:0000313" key="2">
    <source>
        <dbReference type="Proteomes" id="UP000642094"/>
    </source>
</evidence>
<protein>
    <submittedName>
        <fullName evidence="1">Uncharacterized protein</fullName>
    </submittedName>
</protein>